<organism evidence="2 3">
    <name type="scientific">Salibacterium salarium</name>
    <dbReference type="NCBI Taxonomy" id="284579"/>
    <lineage>
        <taxon>Bacteria</taxon>
        <taxon>Bacillati</taxon>
        <taxon>Bacillota</taxon>
        <taxon>Bacilli</taxon>
        <taxon>Bacillales</taxon>
        <taxon>Bacillaceae</taxon>
    </lineage>
</organism>
<sequence>MQEGSYKERIPLFLPLFSEMMTDRPSEIENRENKQEISREISDNKNEKYSFSTEYDSMLPDK</sequence>
<feature type="compositionally biased region" description="Basic and acidic residues" evidence="1">
    <location>
        <begin position="23"/>
        <end position="48"/>
    </location>
</feature>
<dbReference type="AlphaFoldDB" id="A0A3R9QJM3"/>
<feature type="region of interest" description="Disordered" evidence="1">
    <location>
        <begin position="23"/>
        <end position="62"/>
    </location>
</feature>
<name>A0A3R9QJM3_9BACI</name>
<comment type="caution">
    <text evidence="2">The sequence shown here is derived from an EMBL/GenBank/DDBJ whole genome shotgun (WGS) entry which is preliminary data.</text>
</comment>
<keyword evidence="3" id="KW-1185">Reference proteome</keyword>
<dbReference type="Proteomes" id="UP000275076">
    <property type="component" value="Unassembled WGS sequence"/>
</dbReference>
<evidence type="ECO:0000256" key="1">
    <source>
        <dbReference type="SAM" id="MobiDB-lite"/>
    </source>
</evidence>
<gene>
    <name evidence="2" type="ORF">D7Z54_17295</name>
</gene>
<dbReference type="EMBL" id="RBVX01000017">
    <property type="protein sequence ID" value="RSL32180.1"/>
    <property type="molecule type" value="Genomic_DNA"/>
</dbReference>
<reference evidence="2 3" key="1">
    <citation type="submission" date="2018-10" db="EMBL/GenBank/DDBJ databases">
        <title>Draft genome sequence of Bacillus salarius IM0101, isolated from a hypersaline soil in Inner Mongolia, China.</title>
        <authorList>
            <person name="Yamprayoonswat W."/>
            <person name="Boonvisut S."/>
            <person name="Jumpathong W."/>
            <person name="Sittihan S."/>
            <person name="Ruangsuj P."/>
            <person name="Wanthongcharoen S."/>
            <person name="Thongpramul N."/>
            <person name="Pimmason S."/>
            <person name="Yu B."/>
            <person name="Yasawong M."/>
        </authorList>
    </citation>
    <scope>NUCLEOTIDE SEQUENCE [LARGE SCALE GENOMIC DNA]</scope>
    <source>
        <strain evidence="2 3">IM0101</strain>
    </source>
</reference>
<evidence type="ECO:0000313" key="3">
    <source>
        <dbReference type="Proteomes" id="UP000275076"/>
    </source>
</evidence>
<proteinExistence type="predicted"/>
<protein>
    <submittedName>
        <fullName evidence="2">Uncharacterized protein</fullName>
    </submittedName>
</protein>
<evidence type="ECO:0000313" key="2">
    <source>
        <dbReference type="EMBL" id="RSL32180.1"/>
    </source>
</evidence>
<accession>A0A3R9QJM3</accession>